<dbReference type="GO" id="GO:0030136">
    <property type="term" value="C:clathrin-coated vesicle"/>
    <property type="evidence" value="ECO:0000318"/>
    <property type="project" value="GO_Central"/>
</dbReference>
<dbReference type="GO" id="GO:0005905">
    <property type="term" value="C:clathrin-coated pit"/>
    <property type="evidence" value="ECO:0000318"/>
    <property type="project" value="GO_Central"/>
</dbReference>
<comment type="caution">
    <text evidence="10">The sequence shown here is derived from an EMBL/GenBank/DDBJ whole genome shotgun (WGS) entry which is preliminary data.</text>
</comment>
<dbReference type="SUPFAM" id="SSF48464">
    <property type="entry name" value="ENTH/VHS domain"/>
    <property type="match status" value="1"/>
</dbReference>
<evidence type="ECO:0000313" key="10">
    <source>
        <dbReference type="EMBL" id="KAF5777491.1"/>
    </source>
</evidence>
<keyword evidence="11" id="KW-1185">Reference proteome</keyword>
<sequence>MERASDALKDTISLFLVNVTPCLAYRNPDIEVAVIKATSHDNSHIDYQSAQRIFAWIRVSGHYVHPVMSALSTRMERTHNWTVALKGLMLLHGITSCKVSTVQKIGKLPFDLSNFKDRNPNLYHYEAFIRAYYRYLDIKTSFMQRHSREEKKGSIRDGIKQKTKQVSMMQDLVWLQDLQDLLDMLLEIKPQSEKMMNVLVLEAMDCIMIEIFDIYSRICKGIAEVLMRAYSIGKPKAQMAFSILQKSAVQAENLSQYIDFCKEFGVDKASECPKIAHINEHDIRALEQDLYTYQAVAPCGSGATYEGVFLFVSNRLAYSSSVQAARRPPGCEDGGKSIHSG</sequence>
<reference evidence="10" key="2">
    <citation type="submission" date="2020-06" db="EMBL/GenBank/DDBJ databases">
        <title>Helianthus annuus Genome sequencing and assembly Release 2.</title>
        <authorList>
            <person name="Gouzy J."/>
            <person name="Langlade N."/>
            <person name="Munos S."/>
        </authorList>
    </citation>
    <scope>NUCLEOTIDE SEQUENCE</scope>
    <source>
        <tissue evidence="10">Leaves</tissue>
    </source>
</reference>
<dbReference type="InterPro" id="IPR011417">
    <property type="entry name" value="ANTH_dom"/>
</dbReference>
<accession>A0A9K3HFR5</accession>
<organism evidence="10 11">
    <name type="scientific">Helianthus annuus</name>
    <name type="common">Common sunflower</name>
    <dbReference type="NCBI Taxonomy" id="4232"/>
    <lineage>
        <taxon>Eukaryota</taxon>
        <taxon>Viridiplantae</taxon>
        <taxon>Streptophyta</taxon>
        <taxon>Embryophyta</taxon>
        <taxon>Tracheophyta</taxon>
        <taxon>Spermatophyta</taxon>
        <taxon>Magnoliopsida</taxon>
        <taxon>eudicotyledons</taxon>
        <taxon>Gunneridae</taxon>
        <taxon>Pentapetalae</taxon>
        <taxon>asterids</taxon>
        <taxon>campanulids</taxon>
        <taxon>Asterales</taxon>
        <taxon>Asteraceae</taxon>
        <taxon>Asteroideae</taxon>
        <taxon>Heliantheae alliance</taxon>
        <taxon>Heliantheae</taxon>
        <taxon>Helianthus</taxon>
    </lineage>
</organism>
<evidence type="ECO:0000256" key="1">
    <source>
        <dbReference type="ARBA" id="ARBA00004132"/>
    </source>
</evidence>
<evidence type="ECO:0000313" key="11">
    <source>
        <dbReference type="Proteomes" id="UP000215914"/>
    </source>
</evidence>
<dbReference type="PANTHER" id="PTHR22951">
    <property type="entry name" value="CLATHRIN ASSEMBLY PROTEIN"/>
    <property type="match status" value="1"/>
</dbReference>
<dbReference type="InterPro" id="IPR008942">
    <property type="entry name" value="ENTH_VHS"/>
</dbReference>
<feature type="domain" description="ENTH" evidence="9">
    <location>
        <begin position="22"/>
        <end position="150"/>
    </location>
</feature>
<evidence type="ECO:0000256" key="8">
    <source>
        <dbReference type="ARBA" id="ARBA00023329"/>
    </source>
</evidence>
<evidence type="ECO:0000256" key="6">
    <source>
        <dbReference type="ARBA" id="ARBA00023136"/>
    </source>
</evidence>
<dbReference type="AlphaFoldDB" id="A0A9K3HFR5"/>
<dbReference type="InterPro" id="IPR013809">
    <property type="entry name" value="ENTH"/>
</dbReference>
<dbReference type="PROSITE" id="PS50942">
    <property type="entry name" value="ENTH"/>
    <property type="match status" value="1"/>
</dbReference>
<dbReference type="InterPro" id="IPR045192">
    <property type="entry name" value="AP180-like"/>
</dbReference>
<dbReference type="GO" id="GO:0005545">
    <property type="term" value="F:1-phosphatidylinositol binding"/>
    <property type="evidence" value="ECO:0000318"/>
    <property type="project" value="GO_Central"/>
</dbReference>
<evidence type="ECO:0000259" key="9">
    <source>
        <dbReference type="PROSITE" id="PS50942"/>
    </source>
</evidence>
<dbReference type="GO" id="GO:0000149">
    <property type="term" value="F:SNARE binding"/>
    <property type="evidence" value="ECO:0000318"/>
    <property type="project" value="GO_Central"/>
</dbReference>
<evidence type="ECO:0000256" key="4">
    <source>
        <dbReference type="ARBA" id="ARBA00022583"/>
    </source>
</evidence>
<comment type="subcellular location">
    <subcellularLocation>
        <location evidence="1">Cytoplasmic vesicle</location>
        <location evidence="1">Clathrin-coated vesicle</location>
    </subcellularLocation>
    <subcellularLocation>
        <location evidence="2">Golgi apparatus</location>
    </subcellularLocation>
    <subcellularLocation>
        <location evidence="3">Membrane</location>
        <location evidence="3">Clathrin-coated pit</location>
    </subcellularLocation>
</comment>
<dbReference type="GO" id="GO:0072583">
    <property type="term" value="P:clathrin-dependent endocytosis"/>
    <property type="evidence" value="ECO:0000318"/>
    <property type="project" value="GO_Central"/>
</dbReference>
<dbReference type="GO" id="GO:0005794">
    <property type="term" value="C:Golgi apparatus"/>
    <property type="evidence" value="ECO:0007669"/>
    <property type="project" value="UniProtKB-SubCell"/>
</dbReference>
<keyword evidence="6" id="KW-0472">Membrane</keyword>
<dbReference type="EMBL" id="MNCJ02000327">
    <property type="protein sequence ID" value="KAF5777491.1"/>
    <property type="molecule type" value="Genomic_DNA"/>
</dbReference>
<dbReference type="GO" id="GO:0006900">
    <property type="term" value="P:vesicle budding from membrane"/>
    <property type="evidence" value="ECO:0000318"/>
    <property type="project" value="GO_Central"/>
</dbReference>
<dbReference type="Gene3D" id="1.25.40.90">
    <property type="match status" value="1"/>
</dbReference>
<dbReference type="Gene3D" id="1.20.58.150">
    <property type="entry name" value="ANTH domain"/>
    <property type="match status" value="1"/>
</dbReference>
<keyword evidence="5" id="KW-0333">Golgi apparatus</keyword>
<dbReference type="Proteomes" id="UP000215914">
    <property type="component" value="Unassembled WGS sequence"/>
</dbReference>
<dbReference type="GO" id="GO:0005546">
    <property type="term" value="F:phosphatidylinositol-4,5-bisphosphate binding"/>
    <property type="evidence" value="ECO:0000318"/>
    <property type="project" value="GO_Central"/>
</dbReference>
<evidence type="ECO:0000256" key="3">
    <source>
        <dbReference type="ARBA" id="ARBA00004600"/>
    </source>
</evidence>
<dbReference type="Gramene" id="mRNA:HanXRQr2_Chr12g0536301">
    <property type="protein sequence ID" value="mRNA:HanXRQr2_Chr12g0536301"/>
    <property type="gene ID" value="HanXRQr2_Chr12g0536301"/>
</dbReference>
<keyword evidence="7" id="KW-0168">Coated pit</keyword>
<dbReference type="SMART" id="SM00273">
    <property type="entry name" value="ENTH"/>
    <property type="match status" value="1"/>
</dbReference>
<proteinExistence type="predicted"/>
<dbReference type="InterPro" id="IPR048050">
    <property type="entry name" value="ANTH_N_plant"/>
</dbReference>
<reference evidence="10" key="1">
    <citation type="journal article" date="2017" name="Nature">
        <title>The sunflower genome provides insights into oil metabolism, flowering and Asterid evolution.</title>
        <authorList>
            <person name="Badouin H."/>
            <person name="Gouzy J."/>
            <person name="Grassa C.J."/>
            <person name="Murat F."/>
            <person name="Staton S.E."/>
            <person name="Cottret L."/>
            <person name="Lelandais-Briere C."/>
            <person name="Owens G.L."/>
            <person name="Carrere S."/>
            <person name="Mayjonade B."/>
            <person name="Legrand L."/>
            <person name="Gill N."/>
            <person name="Kane N.C."/>
            <person name="Bowers J.E."/>
            <person name="Hubner S."/>
            <person name="Bellec A."/>
            <person name="Berard A."/>
            <person name="Berges H."/>
            <person name="Blanchet N."/>
            <person name="Boniface M.C."/>
            <person name="Brunel D."/>
            <person name="Catrice O."/>
            <person name="Chaidir N."/>
            <person name="Claudel C."/>
            <person name="Donnadieu C."/>
            <person name="Faraut T."/>
            <person name="Fievet G."/>
            <person name="Helmstetter N."/>
            <person name="King M."/>
            <person name="Knapp S.J."/>
            <person name="Lai Z."/>
            <person name="Le Paslier M.C."/>
            <person name="Lippi Y."/>
            <person name="Lorenzon L."/>
            <person name="Mandel J.R."/>
            <person name="Marage G."/>
            <person name="Marchand G."/>
            <person name="Marquand E."/>
            <person name="Bret-Mestries E."/>
            <person name="Morien E."/>
            <person name="Nambeesan S."/>
            <person name="Nguyen T."/>
            <person name="Pegot-Espagnet P."/>
            <person name="Pouilly N."/>
            <person name="Raftis F."/>
            <person name="Sallet E."/>
            <person name="Schiex T."/>
            <person name="Thomas J."/>
            <person name="Vandecasteele C."/>
            <person name="Vares D."/>
            <person name="Vear F."/>
            <person name="Vautrin S."/>
            <person name="Crespi M."/>
            <person name="Mangin B."/>
            <person name="Burke J.M."/>
            <person name="Salse J."/>
            <person name="Munos S."/>
            <person name="Vincourt P."/>
            <person name="Rieseberg L.H."/>
            <person name="Langlade N.B."/>
        </authorList>
    </citation>
    <scope>NUCLEOTIDE SEQUENCE</scope>
    <source>
        <tissue evidence="10">Leaves</tissue>
    </source>
</reference>
<dbReference type="GO" id="GO:0048268">
    <property type="term" value="P:clathrin coat assembly"/>
    <property type="evidence" value="ECO:0007669"/>
    <property type="project" value="InterPro"/>
</dbReference>
<dbReference type="PANTHER" id="PTHR22951:SF19">
    <property type="entry name" value="OS08G0467300 PROTEIN"/>
    <property type="match status" value="1"/>
</dbReference>
<name>A0A9K3HFR5_HELAN</name>
<dbReference type="GO" id="GO:0032050">
    <property type="term" value="F:clathrin heavy chain binding"/>
    <property type="evidence" value="ECO:0000318"/>
    <property type="project" value="GO_Central"/>
</dbReference>
<evidence type="ECO:0000256" key="2">
    <source>
        <dbReference type="ARBA" id="ARBA00004555"/>
    </source>
</evidence>
<dbReference type="InterPro" id="IPR014712">
    <property type="entry name" value="ANTH_dom_sf"/>
</dbReference>
<evidence type="ECO:0000256" key="5">
    <source>
        <dbReference type="ARBA" id="ARBA00023034"/>
    </source>
</evidence>
<dbReference type="Pfam" id="PF07651">
    <property type="entry name" value="ANTH"/>
    <property type="match status" value="1"/>
</dbReference>
<gene>
    <name evidence="10" type="ORF">HanXRQr2_Chr12g0536301</name>
</gene>
<dbReference type="CDD" id="cd16987">
    <property type="entry name" value="ANTH_N_AP180_plant"/>
    <property type="match status" value="1"/>
</dbReference>
<dbReference type="SUPFAM" id="SSF89009">
    <property type="entry name" value="GAT-like domain"/>
    <property type="match status" value="1"/>
</dbReference>
<keyword evidence="4" id="KW-0254">Endocytosis</keyword>
<keyword evidence="8" id="KW-0968">Cytoplasmic vesicle</keyword>
<protein>
    <submittedName>
        <fullName evidence="10">ANTH domain, phosphoinositide-binding clathrin adaptor, domain 2</fullName>
    </submittedName>
</protein>
<evidence type="ECO:0000256" key="7">
    <source>
        <dbReference type="ARBA" id="ARBA00023176"/>
    </source>
</evidence>